<reference evidence="2" key="1">
    <citation type="journal article" date="2021" name="Evol. Appl.">
        <title>The genome of the Pyrenean desman and the effects of bottlenecks and inbreeding on the genomic landscape of an endangered species.</title>
        <authorList>
            <person name="Escoda L."/>
            <person name="Castresana J."/>
        </authorList>
    </citation>
    <scope>NUCLEOTIDE SEQUENCE</scope>
    <source>
        <strain evidence="2">IBE-C5619</strain>
    </source>
</reference>
<organism evidence="2 3">
    <name type="scientific">Galemys pyrenaicus</name>
    <name type="common">Iberian desman</name>
    <name type="synonym">Pyrenean desman</name>
    <dbReference type="NCBI Taxonomy" id="202257"/>
    <lineage>
        <taxon>Eukaryota</taxon>
        <taxon>Metazoa</taxon>
        <taxon>Chordata</taxon>
        <taxon>Craniata</taxon>
        <taxon>Vertebrata</taxon>
        <taxon>Euteleostomi</taxon>
        <taxon>Mammalia</taxon>
        <taxon>Eutheria</taxon>
        <taxon>Laurasiatheria</taxon>
        <taxon>Eulipotyphla</taxon>
        <taxon>Talpidae</taxon>
        <taxon>Galemys</taxon>
    </lineage>
</organism>
<evidence type="ECO:0000313" key="3">
    <source>
        <dbReference type="Proteomes" id="UP000700334"/>
    </source>
</evidence>
<dbReference type="AlphaFoldDB" id="A0A8J6AE68"/>
<feature type="region of interest" description="Disordered" evidence="1">
    <location>
        <begin position="67"/>
        <end position="95"/>
    </location>
</feature>
<accession>A0A8J6AE68</accession>
<dbReference type="EMBL" id="JAGFMF010011609">
    <property type="protein sequence ID" value="KAG8519393.1"/>
    <property type="molecule type" value="Genomic_DNA"/>
</dbReference>
<protein>
    <submittedName>
        <fullName evidence="2">Uncharacterized protein</fullName>
    </submittedName>
</protein>
<evidence type="ECO:0000256" key="1">
    <source>
        <dbReference type="SAM" id="MobiDB-lite"/>
    </source>
</evidence>
<comment type="caution">
    <text evidence="2">The sequence shown here is derived from an EMBL/GenBank/DDBJ whole genome shotgun (WGS) entry which is preliminary data.</text>
</comment>
<dbReference type="Proteomes" id="UP000700334">
    <property type="component" value="Unassembled WGS sequence"/>
</dbReference>
<sequence>MGFFSFLLFQDLDDMDADILDLQKSAPGSSKRAAKGSGKEELPSSPRPAGMSVRKWCRKGHLALETLWGRGGSPSSIPKSSPAPPGEAVASNRRMLWRERLPNPFSVESGFGRPSAGTDHNHDLVFPLLPAGGAVPTKPSPPFGHQYRKFSFEGTVGLLAGPPSFPSGTAG</sequence>
<proteinExistence type="predicted"/>
<feature type="region of interest" description="Disordered" evidence="1">
    <location>
        <begin position="23"/>
        <end position="54"/>
    </location>
</feature>
<evidence type="ECO:0000313" key="2">
    <source>
        <dbReference type="EMBL" id="KAG8519393.1"/>
    </source>
</evidence>
<keyword evidence="3" id="KW-1185">Reference proteome</keyword>
<gene>
    <name evidence="2" type="ORF">J0S82_018183</name>
</gene>
<name>A0A8J6AE68_GALPY</name>